<keyword evidence="4" id="KW-0378">Hydrolase</keyword>
<dbReference type="InterPro" id="IPR009003">
    <property type="entry name" value="Peptidase_S1_PA"/>
</dbReference>
<dbReference type="Gene3D" id="2.40.10.10">
    <property type="entry name" value="Trypsin-like serine proteases"/>
    <property type="match status" value="1"/>
</dbReference>
<protein>
    <submittedName>
        <fullName evidence="4">Trypsin-like serine protease</fullName>
        <ecNumber evidence="4">3.4.21.-</ecNumber>
    </submittedName>
</protein>
<dbReference type="InterPro" id="IPR043504">
    <property type="entry name" value="Peptidase_S1_PA_chymotrypsin"/>
</dbReference>
<comment type="caution">
    <text evidence="4">The sequence shown here is derived from an EMBL/GenBank/DDBJ whole genome shotgun (WGS) entry which is preliminary data.</text>
</comment>
<name>A0AAW5LLN9_STRSU</name>
<dbReference type="EMBL" id="JANJPK010000007">
    <property type="protein sequence ID" value="MCR1232296.1"/>
    <property type="molecule type" value="Genomic_DNA"/>
</dbReference>
<sequence length="113" mass="12498">MKKNKLFIALISATLLVTSVLFVRADEVFTNLPSSEVIIGTDDRQYLSDTTSTLNKKMVRITFEGLNEHGQRIVGSGSGVMISKDIVLTAAHCVYNSRNKEYYQNVKVVPSAT</sequence>
<organism evidence="4 5">
    <name type="scientific">Streptococcus suis</name>
    <dbReference type="NCBI Taxonomy" id="1307"/>
    <lineage>
        <taxon>Bacteria</taxon>
        <taxon>Bacillati</taxon>
        <taxon>Bacillota</taxon>
        <taxon>Bacilli</taxon>
        <taxon>Lactobacillales</taxon>
        <taxon>Streptococcaceae</taxon>
        <taxon>Streptococcus</taxon>
    </lineage>
</organism>
<dbReference type="Proteomes" id="UP001206089">
    <property type="component" value="Unassembled WGS sequence"/>
</dbReference>
<dbReference type="InterPro" id="IPR001254">
    <property type="entry name" value="Trypsin_dom"/>
</dbReference>
<evidence type="ECO:0000256" key="1">
    <source>
        <dbReference type="ARBA" id="ARBA00022825"/>
    </source>
</evidence>
<dbReference type="GO" id="GO:0004252">
    <property type="term" value="F:serine-type endopeptidase activity"/>
    <property type="evidence" value="ECO:0007669"/>
    <property type="project" value="InterPro"/>
</dbReference>
<evidence type="ECO:0000313" key="4">
    <source>
        <dbReference type="EMBL" id="MCR1232296.1"/>
    </source>
</evidence>
<evidence type="ECO:0000259" key="3">
    <source>
        <dbReference type="Pfam" id="PF00089"/>
    </source>
</evidence>
<proteinExistence type="predicted"/>
<dbReference type="GO" id="GO:0006508">
    <property type="term" value="P:proteolysis"/>
    <property type="evidence" value="ECO:0007669"/>
    <property type="project" value="UniProtKB-KW"/>
</dbReference>
<gene>
    <name evidence="4" type="ORF">NQD44_04030</name>
</gene>
<reference evidence="4" key="1">
    <citation type="submission" date="2022-07" db="EMBL/GenBank/DDBJ databases">
        <authorList>
            <person name="Peng Z."/>
        </authorList>
    </citation>
    <scope>NUCLEOTIDE SEQUENCE</scope>
    <source>
        <strain evidence="4">2022WUSS069</strain>
    </source>
</reference>
<keyword evidence="2" id="KW-0732">Signal</keyword>
<dbReference type="RefSeq" id="WP_238710389.1">
    <property type="nucleotide sequence ID" value="NZ_CP185344.1"/>
</dbReference>
<feature type="domain" description="Peptidase S1" evidence="3">
    <location>
        <begin position="78"/>
        <end position="100"/>
    </location>
</feature>
<dbReference type="SUPFAM" id="SSF50494">
    <property type="entry name" value="Trypsin-like serine proteases"/>
    <property type="match status" value="1"/>
</dbReference>
<accession>A0AAW5LLN9</accession>
<feature type="chain" id="PRO_5043845931" evidence="2">
    <location>
        <begin position="26"/>
        <end position="113"/>
    </location>
</feature>
<dbReference type="AlphaFoldDB" id="A0AAW5LLN9"/>
<keyword evidence="4" id="KW-0645">Protease</keyword>
<evidence type="ECO:0000313" key="5">
    <source>
        <dbReference type="Proteomes" id="UP001206089"/>
    </source>
</evidence>
<dbReference type="EC" id="3.4.21.-" evidence="4"/>
<feature type="signal peptide" evidence="2">
    <location>
        <begin position="1"/>
        <end position="25"/>
    </location>
</feature>
<keyword evidence="1" id="KW-0720">Serine protease</keyword>
<dbReference type="Pfam" id="PF00089">
    <property type="entry name" value="Trypsin"/>
    <property type="match status" value="1"/>
</dbReference>
<evidence type="ECO:0000256" key="2">
    <source>
        <dbReference type="SAM" id="SignalP"/>
    </source>
</evidence>